<evidence type="ECO:0000313" key="1">
    <source>
        <dbReference type="EMBL" id="CAA9409473.1"/>
    </source>
</evidence>
<dbReference type="AlphaFoldDB" id="A0A6J4P954"/>
<dbReference type="EMBL" id="CADCTY010002180">
    <property type="protein sequence ID" value="CAA9409473.1"/>
    <property type="molecule type" value="Genomic_DNA"/>
</dbReference>
<protein>
    <submittedName>
        <fullName evidence="1">Uncharacterized protein</fullName>
    </submittedName>
</protein>
<reference evidence="1" key="1">
    <citation type="submission" date="2020-02" db="EMBL/GenBank/DDBJ databases">
        <authorList>
            <person name="Meier V. D."/>
        </authorList>
    </citation>
    <scope>NUCLEOTIDE SEQUENCE</scope>
    <source>
        <strain evidence="1">AVDCRST_MAG94</strain>
    </source>
</reference>
<proteinExistence type="predicted"/>
<name>A0A6J4P954_9CYAN</name>
<accession>A0A6J4P954</accession>
<sequence>MPRVAEIALWLVLIPSALRRLALSSQGRLRAAQKIRSASILCMTSSTAFTQ</sequence>
<gene>
    <name evidence="1" type="ORF">AVDCRST_MAG94-6343</name>
</gene>
<organism evidence="1">
    <name type="scientific">uncultured Leptolyngbya sp</name>
    <dbReference type="NCBI Taxonomy" id="332963"/>
    <lineage>
        <taxon>Bacteria</taxon>
        <taxon>Bacillati</taxon>
        <taxon>Cyanobacteriota</taxon>
        <taxon>Cyanophyceae</taxon>
        <taxon>Leptolyngbyales</taxon>
        <taxon>Leptolyngbyaceae</taxon>
        <taxon>Leptolyngbya group</taxon>
        <taxon>Leptolyngbya</taxon>
        <taxon>environmental samples</taxon>
    </lineage>
</organism>